<reference evidence="4" key="1">
    <citation type="submission" date="2023-09" db="EMBL/GenBank/DDBJ databases">
        <title>Undibacterium sp. 20NA77.5 isolated from freshwater.</title>
        <authorList>
            <person name="Le V."/>
            <person name="Ko S.-R."/>
            <person name="Ahn C.-Y."/>
            <person name="Oh H.-M."/>
        </authorList>
    </citation>
    <scope>NUCLEOTIDE SEQUENCE</scope>
    <source>
        <strain evidence="4">20NA77.5</strain>
    </source>
</reference>
<evidence type="ECO:0000256" key="1">
    <source>
        <dbReference type="ARBA" id="ARBA00022801"/>
    </source>
</evidence>
<dbReference type="Pfam" id="PF02129">
    <property type="entry name" value="Peptidase_S15"/>
    <property type="match status" value="1"/>
</dbReference>
<organism evidence="4 5">
    <name type="scientific">Undibacterium cyanobacteriorum</name>
    <dbReference type="NCBI Taxonomy" id="3073561"/>
    <lineage>
        <taxon>Bacteria</taxon>
        <taxon>Pseudomonadati</taxon>
        <taxon>Pseudomonadota</taxon>
        <taxon>Betaproteobacteria</taxon>
        <taxon>Burkholderiales</taxon>
        <taxon>Oxalobacteraceae</taxon>
        <taxon>Undibacterium</taxon>
    </lineage>
</organism>
<evidence type="ECO:0000259" key="3">
    <source>
        <dbReference type="SMART" id="SM00939"/>
    </source>
</evidence>
<evidence type="ECO:0000313" key="5">
    <source>
        <dbReference type="Proteomes" id="UP001181355"/>
    </source>
</evidence>
<dbReference type="SUPFAM" id="SSF49785">
    <property type="entry name" value="Galactose-binding domain-like"/>
    <property type="match status" value="1"/>
</dbReference>
<keyword evidence="1 4" id="KW-0378">Hydrolase</keyword>
<dbReference type="InterPro" id="IPR005674">
    <property type="entry name" value="CocE/Ser_esterase"/>
</dbReference>
<dbReference type="InterPro" id="IPR029058">
    <property type="entry name" value="AB_hydrolase_fold"/>
</dbReference>
<dbReference type="InterPro" id="IPR008979">
    <property type="entry name" value="Galactose-bd-like_sf"/>
</dbReference>
<dbReference type="Proteomes" id="UP001181355">
    <property type="component" value="Chromosome"/>
</dbReference>
<feature type="chain" id="PRO_5045741259" evidence="2">
    <location>
        <begin position="23"/>
        <end position="585"/>
    </location>
</feature>
<dbReference type="Gene3D" id="2.60.120.260">
    <property type="entry name" value="Galactose-binding domain-like"/>
    <property type="match status" value="1"/>
</dbReference>
<dbReference type="EMBL" id="CP133720">
    <property type="protein sequence ID" value="WMW81455.1"/>
    <property type="molecule type" value="Genomic_DNA"/>
</dbReference>
<feature type="signal peptide" evidence="2">
    <location>
        <begin position="1"/>
        <end position="22"/>
    </location>
</feature>
<evidence type="ECO:0000313" key="4">
    <source>
        <dbReference type="EMBL" id="WMW81455.1"/>
    </source>
</evidence>
<feature type="domain" description="Xaa-Pro dipeptidyl-peptidase C-terminal" evidence="3">
    <location>
        <begin position="333"/>
        <end position="565"/>
    </location>
</feature>
<protein>
    <submittedName>
        <fullName evidence="4">CocE/NonD family hydrolase</fullName>
    </submittedName>
</protein>
<dbReference type="SUPFAM" id="SSF53474">
    <property type="entry name" value="alpha/beta-Hydrolases"/>
    <property type="match status" value="1"/>
</dbReference>
<name>A0ABY9RJQ7_9BURK</name>
<dbReference type="InterPro" id="IPR000383">
    <property type="entry name" value="Xaa-Pro-like_dom"/>
</dbReference>
<keyword evidence="5" id="KW-1185">Reference proteome</keyword>
<sequence length="585" mass="67614">MKPLRAIFTFLAIVLYAPTTSATDTEVRSKEYEIHDQLMIPTPDGAMISGMMVRPKNSTSALPVVFQFTIYARPQERDLESLKDAADRGYVGVIFYSRGKYLSTDDIWPYEFDGKDAYTAIDWISKQAWCNGHIGMYGGSYNGFTQWAASKRLHPALKTIVPMVAGQPGMGLPMENNIFINPNYQWAFYVGNNRLLDTKTNDDRQRFRQSQFKWWYSGRAYREFDEIDGTPNKWLQKWLQHPSYDDYWKDMVPQEAEFAQITIPVLTIDGYYNDSQVSSLNYLRQHLRYAENAQHYLVIGPYGHFGAQRGGEVVLNDLPIHPNALFDIKALIYAWFDHTLKGQTMPAMLKDRVNYFPIDESQWRHAKSIEDMSPDKMRLYLTTTKKQGDYQLQEVAPSKPAYLQQSVDFRDRRNSNNDYYPAPIVRDDIDRRNGFIFVSDALKEDLLFNGAFTGEIVASINKRDMDFGITLYELTDSGKYFHLSYTIHRASYIKDPSQRQLLKPHQITHMSLGQTRLISKRLKAGSRIVAYLNINKNPFSQLNYGSGKDVSDESMADANYPLKVRWFNSSFIEIPIMRITQTGDR</sequence>
<dbReference type="Pfam" id="PF08530">
    <property type="entry name" value="PepX_C"/>
    <property type="match status" value="1"/>
</dbReference>
<dbReference type="RefSeq" id="WP_309482934.1">
    <property type="nucleotide sequence ID" value="NZ_CP133720.1"/>
</dbReference>
<dbReference type="Gene3D" id="1.10.3020.10">
    <property type="entry name" value="alpha-amino acid ester hydrolase ( Helical cap domain)"/>
    <property type="match status" value="1"/>
</dbReference>
<proteinExistence type="predicted"/>
<gene>
    <name evidence="4" type="ORF">RF679_04030</name>
</gene>
<keyword evidence="2" id="KW-0732">Signal</keyword>
<dbReference type="SMART" id="SM00939">
    <property type="entry name" value="PepX_C"/>
    <property type="match status" value="1"/>
</dbReference>
<evidence type="ECO:0000256" key="2">
    <source>
        <dbReference type="SAM" id="SignalP"/>
    </source>
</evidence>
<accession>A0ABY9RJQ7</accession>
<dbReference type="InterPro" id="IPR013736">
    <property type="entry name" value="Xaa-Pro_dipept_C"/>
</dbReference>
<dbReference type="GO" id="GO:0016787">
    <property type="term" value="F:hydrolase activity"/>
    <property type="evidence" value="ECO:0007669"/>
    <property type="project" value="UniProtKB-KW"/>
</dbReference>
<dbReference type="Gene3D" id="3.40.50.1820">
    <property type="entry name" value="alpha/beta hydrolase"/>
    <property type="match status" value="1"/>
</dbReference>
<dbReference type="NCBIfam" id="TIGR00976">
    <property type="entry name" value="CocE_NonD"/>
    <property type="match status" value="1"/>
</dbReference>